<dbReference type="GO" id="GO:0030170">
    <property type="term" value="F:pyridoxal phosphate binding"/>
    <property type="evidence" value="ECO:0007669"/>
    <property type="project" value="UniProtKB-UniRule"/>
</dbReference>
<feature type="binding site" evidence="11">
    <location>
        <position position="174"/>
    </location>
    <ligand>
        <name>pyridoxal 5'-phosphate</name>
        <dbReference type="ChEBI" id="CHEBI:597326"/>
    </ligand>
</feature>
<evidence type="ECO:0000256" key="9">
    <source>
        <dbReference type="ARBA" id="ARBA00047630"/>
    </source>
</evidence>
<keyword evidence="11" id="KW-0963">Cytoplasm</keyword>
<evidence type="ECO:0000256" key="10">
    <source>
        <dbReference type="ARBA" id="ARBA00049007"/>
    </source>
</evidence>
<comment type="pathway">
    <text evidence="2 11 12">Amino-acid biosynthesis; L-serine biosynthesis; L-serine from 3-phospho-D-glycerate: step 2/3.</text>
</comment>
<proteinExistence type="inferred from homology"/>
<evidence type="ECO:0000256" key="11">
    <source>
        <dbReference type="HAMAP-Rule" id="MF_00160"/>
    </source>
</evidence>
<dbReference type="GO" id="GO:0005737">
    <property type="term" value="C:cytoplasm"/>
    <property type="evidence" value="ECO:0007669"/>
    <property type="project" value="UniProtKB-SubCell"/>
</dbReference>
<comment type="caution">
    <text evidence="14">The sequence shown here is derived from an EMBL/GenBank/DDBJ whole genome shotgun (WGS) entry which is preliminary data.</text>
</comment>
<evidence type="ECO:0000256" key="5">
    <source>
        <dbReference type="ARBA" id="ARBA00022605"/>
    </source>
</evidence>
<comment type="subcellular location">
    <subcellularLocation>
        <location evidence="11">Cytoplasm</location>
    </subcellularLocation>
</comment>
<dbReference type="EMBL" id="DWYC01000061">
    <property type="protein sequence ID" value="HJB57342.1"/>
    <property type="molecule type" value="Genomic_DNA"/>
</dbReference>
<comment type="catalytic activity">
    <reaction evidence="10 11 12">
        <text>O-phospho-L-serine + 2-oxoglutarate = 3-phosphooxypyruvate + L-glutamate</text>
        <dbReference type="Rhea" id="RHEA:14329"/>
        <dbReference type="ChEBI" id="CHEBI:16810"/>
        <dbReference type="ChEBI" id="CHEBI:18110"/>
        <dbReference type="ChEBI" id="CHEBI:29985"/>
        <dbReference type="ChEBI" id="CHEBI:57524"/>
        <dbReference type="EC" id="2.6.1.52"/>
    </reaction>
</comment>
<dbReference type="InterPro" id="IPR000192">
    <property type="entry name" value="Aminotrans_V_dom"/>
</dbReference>
<evidence type="ECO:0000256" key="6">
    <source>
        <dbReference type="ARBA" id="ARBA00022679"/>
    </source>
</evidence>
<dbReference type="HAMAP" id="MF_00160">
    <property type="entry name" value="SerC_aminotrans_5"/>
    <property type="match status" value="1"/>
</dbReference>
<comment type="subunit">
    <text evidence="11">Homodimer.</text>
</comment>
<keyword evidence="8 11" id="KW-0718">Serine biosynthesis</keyword>
<dbReference type="PROSITE" id="PS00595">
    <property type="entry name" value="AA_TRANSFER_CLASS_5"/>
    <property type="match status" value="1"/>
</dbReference>
<gene>
    <name evidence="11 14" type="primary">serC</name>
    <name evidence="14" type="ORF">H9714_07315</name>
</gene>
<keyword evidence="6 11" id="KW-0808">Transferase</keyword>
<dbReference type="Gene3D" id="3.90.1150.10">
    <property type="entry name" value="Aspartate Aminotransferase, domain 1"/>
    <property type="match status" value="1"/>
</dbReference>
<sequence>MENHRIYNFSAGPSMLPLEALTRAGAEITNYGGSGMSVMEMSHRSKAFDQIFQDTKTKLRQLLQVPDSHEILFLQGGASTQFSAVPLNLMGRTGKADYAVTGHFAQVAAKEAGKYGQVSLAADVSGENFTTIPAQEALRLDPGASYFYYCSNNTIYGTEWQYVPETGAVPLVCDMSSDILSRPVDVSKYGIIFAGAQKNMAPAGLTVVLIRKDLAGQELPYTPLMLSYQTMIKKDSMYNTPPCWCIYMLGLVLDWVAEQGGVAGMEKLRNTRAGMLYDTLDQSRLFHCHAEKSARSGMNVTFRTGDEALDAQFVAEATAAGFSNLKGHRSVGGMRASIYNAMPVEGVEKLCDFIRAFDRKH</sequence>
<dbReference type="InterPro" id="IPR020578">
    <property type="entry name" value="Aminotrans_V_PyrdxlP_BS"/>
</dbReference>
<reference evidence="14" key="1">
    <citation type="journal article" date="2021" name="PeerJ">
        <title>Extensive microbial diversity within the chicken gut microbiome revealed by metagenomics and culture.</title>
        <authorList>
            <person name="Gilroy R."/>
            <person name="Ravi A."/>
            <person name="Getino M."/>
            <person name="Pursley I."/>
            <person name="Horton D.L."/>
            <person name="Alikhan N.F."/>
            <person name="Baker D."/>
            <person name="Gharbi K."/>
            <person name="Hall N."/>
            <person name="Watson M."/>
            <person name="Adriaenssens E.M."/>
            <person name="Foster-Nyarko E."/>
            <person name="Jarju S."/>
            <person name="Secka A."/>
            <person name="Antonio M."/>
            <person name="Oren A."/>
            <person name="Chaudhuri R.R."/>
            <person name="La Ragione R."/>
            <person name="Hildebrand F."/>
            <person name="Pallen M.J."/>
        </authorList>
    </citation>
    <scope>NUCLEOTIDE SEQUENCE</scope>
    <source>
        <strain evidence="14">CHK189-11263</strain>
    </source>
</reference>
<dbReference type="InterPro" id="IPR022278">
    <property type="entry name" value="Pser_aminoTfrase"/>
</dbReference>
<dbReference type="EC" id="2.6.1.52" evidence="11"/>
<dbReference type="FunFam" id="3.40.640.10:FF:000010">
    <property type="entry name" value="Phosphoserine aminotransferase"/>
    <property type="match status" value="1"/>
</dbReference>
<dbReference type="Pfam" id="PF00266">
    <property type="entry name" value="Aminotran_5"/>
    <property type="match status" value="1"/>
</dbReference>
<dbReference type="InterPro" id="IPR015424">
    <property type="entry name" value="PyrdxlP-dep_Trfase"/>
</dbReference>
<organism evidence="14 15">
    <name type="scientific">Candidatus Flavonifractor intestinipullorum</name>
    <dbReference type="NCBI Taxonomy" id="2838587"/>
    <lineage>
        <taxon>Bacteria</taxon>
        <taxon>Bacillati</taxon>
        <taxon>Bacillota</taxon>
        <taxon>Clostridia</taxon>
        <taxon>Eubacteriales</taxon>
        <taxon>Oscillospiraceae</taxon>
        <taxon>Flavonifractor</taxon>
    </lineage>
</organism>
<dbReference type="GO" id="GO:0006564">
    <property type="term" value="P:L-serine biosynthetic process"/>
    <property type="evidence" value="ECO:0007669"/>
    <property type="project" value="UniProtKB-UniRule"/>
</dbReference>
<feature type="domain" description="Aminotransferase class V" evidence="13">
    <location>
        <begin position="6"/>
        <end position="350"/>
    </location>
</feature>
<accession>A0A9D2S5E8</accession>
<comment type="caution">
    <text evidence="11">Lacks conserved residue(s) required for the propagation of feature annotation.</text>
</comment>
<feature type="binding site" evidence="11">
    <location>
        <position position="197"/>
    </location>
    <ligand>
        <name>pyridoxal 5'-phosphate</name>
        <dbReference type="ChEBI" id="CHEBI:597326"/>
    </ligand>
</feature>
<feature type="binding site" evidence="11">
    <location>
        <begin position="78"/>
        <end position="79"/>
    </location>
    <ligand>
        <name>pyridoxal 5'-phosphate</name>
        <dbReference type="ChEBI" id="CHEBI:597326"/>
    </ligand>
</feature>
<evidence type="ECO:0000259" key="13">
    <source>
        <dbReference type="Pfam" id="PF00266"/>
    </source>
</evidence>
<evidence type="ECO:0000313" key="15">
    <source>
        <dbReference type="Proteomes" id="UP000824208"/>
    </source>
</evidence>
<keyword evidence="4 11" id="KW-0032">Aminotransferase</keyword>
<evidence type="ECO:0000256" key="3">
    <source>
        <dbReference type="ARBA" id="ARBA00006904"/>
    </source>
</evidence>
<evidence type="ECO:0000256" key="2">
    <source>
        <dbReference type="ARBA" id="ARBA00005099"/>
    </source>
</evidence>
<dbReference type="PANTHER" id="PTHR43247:SF1">
    <property type="entry name" value="PHOSPHOSERINE AMINOTRANSFERASE"/>
    <property type="match status" value="1"/>
</dbReference>
<comment type="similarity">
    <text evidence="3 11">Belongs to the class-V pyridoxal-phosphate-dependent aminotransferase family. SerC subfamily.</text>
</comment>
<reference evidence="14" key="2">
    <citation type="submission" date="2021-04" db="EMBL/GenBank/DDBJ databases">
        <authorList>
            <person name="Gilroy R."/>
        </authorList>
    </citation>
    <scope>NUCLEOTIDE SEQUENCE</scope>
    <source>
        <strain evidence="14">CHK189-11263</strain>
    </source>
</reference>
<dbReference type="CDD" id="cd00611">
    <property type="entry name" value="PSAT_like"/>
    <property type="match status" value="1"/>
</dbReference>
<dbReference type="Proteomes" id="UP000824208">
    <property type="component" value="Unassembled WGS sequence"/>
</dbReference>
<dbReference type="AlphaFoldDB" id="A0A9D2S5E8"/>
<dbReference type="SUPFAM" id="SSF53383">
    <property type="entry name" value="PLP-dependent transferases"/>
    <property type="match status" value="1"/>
</dbReference>
<dbReference type="NCBIfam" id="TIGR01364">
    <property type="entry name" value="serC_1"/>
    <property type="match status" value="1"/>
</dbReference>
<evidence type="ECO:0000256" key="8">
    <source>
        <dbReference type="ARBA" id="ARBA00023299"/>
    </source>
</evidence>
<comment type="cofactor">
    <cofactor evidence="11">
        <name>pyridoxal 5'-phosphate</name>
        <dbReference type="ChEBI" id="CHEBI:597326"/>
    </cofactor>
    <text evidence="11">Binds 1 pyridoxal phosphate per subunit.</text>
</comment>
<dbReference type="FunFam" id="3.90.1150.10:FF:000006">
    <property type="entry name" value="Phosphoserine aminotransferase"/>
    <property type="match status" value="1"/>
</dbReference>
<feature type="modified residue" description="N6-(pyridoxal phosphate)lysine" evidence="11">
    <location>
        <position position="198"/>
    </location>
</feature>
<dbReference type="InterPro" id="IPR015421">
    <property type="entry name" value="PyrdxlP-dep_Trfase_major"/>
</dbReference>
<evidence type="ECO:0000256" key="7">
    <source>
        <dbReference type="ARBA" id="ARBA00022898"/>
    </source>
</evidence>
<keyword evidence="5 11" id="KW-0028">Amino-acid biosynthesis</keyword>
<dbReference type="GO" id="GO:0004648">
    <property type="term" value="F:O-phospho-L-serine:2-oxoglutarate aminotransferase activity"/>
    <property type="evidence" value="ECO:0007669"/>
    <property type="project" value="UniProtKB-UniRule"/>
</dbReference>
<dbReference type="Gene3D" id="3.40.640.10">
    <property type="entry name" value="Type I PLP-dependent aspartate aminotransferase-like (Major domain)"/>
    <property type="match status" value="1"/>
</dbReference>
<evidence type="ECO:0000256" key="12">
    <source>
        <dbReference type="RuleBase" id="RU004505"/>
    </source>
</evidence>
<evidence type="ECO:0000256" key="4">
    <source>
        <dbReference type="ARBA" id="ARBA00022576"/>
    </source>
</evidence>
<feature type="binding site" evidence="11">
    <location>
        <position position="104"/>
    </location>
    <ligand>
        <name>pyridoxal 5'-phosphate</name>
        <dbReference type="ChEBI" id="CHEBI:597326"/>
    </ligand>
</feature>
<comment type="function">
    <text evidence="1 11">Catalyzes the reversible conversion of 3-phosphohydroxypyruvate to phosphoserine and of 3-hydroxy-2-oxo-4-phosphonooxybutanoate to phosphohydroxythreonine.</text>
</comment>
<name>A0A9D2S5E8_9FIRM</name>
<dbReference type="PIRSF" id="PIRSF000525">
    <property type="entry name" value="SerC"/>
    <property type="match status" value="1"/>
</dbReference>
<feature type="binding site" evidence="11">
    <location>
        <position position="44"/>
    </location>
    <ligand>
        <name>L-glutamate</name>
        <dbReference type="ChEBI" id="CHEBI:29985"/>
    </ligand>
</feature>
<feature type="binding site" evidence="11">
    <location>
        <begin position="239"/>
        <end position="240"/>
    </location>
    <ligand>
        <name>pyridoxal 5'-phosphate</name>
        <dbReference type="ChEBI" id="CHEBI:597326"/>
    </ligand>
</feature>
<evidence type="ECO:0000313" key="14">
    <source>
        <dbReference type="EMBL" id="HJB57342.1"/>
    </source>
</evidence>
<comment type="catalytic activity">
    <reaction evidence="9 11">
        <text>4-(phosphooxy)-L-threonine + 2-oxoglutarate = (R)-3-hydroxy-2-oxo-4-phosphooxybutanoate + L-glutamate</text>
        <dbReference type="Rhea" id="RHEA:16573"/>
        <dbReference type="ChEBI" id="CHEBI:16810"/>
        <dbReference type="ChEBI" id="CHEBI:29985"/>
        <dbReference type="ChEBI" id="CHEBI:58452"/>
        <dbReference type="ChEBI" id="CHEBI:58538"/>
        <dbReference type="EC" id="2.6.1.52"/>
    </reaction>
</comment>
<protein>
    <recommendedName>
        <fullName evidence="11">Phosphoserine aminotransferase</fullName>
        <ecNumber evidence="11">2.6.1.52</ecNumber>
    </recommendedName>
    <alternativeName>
        <fullName evidence="11">Phosphohydroxythreonine aminotransferase</fullName>
        <shortName evidence="11">PSAT</shortName>
    </alternativeName>
</protein>
<dbReference type="PANTHER" id="PTHR43247">
    <property type="entry name" value="PHOSPHOSERINE AMINOTRANSFERASE"/>
    <property type="match status" value="1"/>
</dbReference>
<dbReference type="NCBIfam" id="NF003764">
    <property type="entry name" value="PRK05355.1"/>
    <property type="match status" value="1"/>
</dbReference>
<evidence type="ECO:0000256" key="1">
    <source>
        <dbReference type="ARBA" id="ARBA00003483"/>
    </source>
</evidence>
<keyword evidence="7 11" id="KW-0663">Pyridoxal phosphate</keyword>
<feature type="binding site" evidence="11">
    <location>
        <position position="154"/>
    </location>
    <ligand>
        <name>pyridoxal 5'-phosphate</name>
        <dbReference type="ChEBI" id="CHEBI:597326"/>
    </ligand>
</feature>
<dbReference type="InterPro" id="IPR015422">
    <property type="entry name" value="PyrdxlP-dep_Trfase_small"/>
</dbReference>